<dbReference type="OrthoDB" id="8019203at2759"/>
<protein>
    <submittedName>
        <fullName evidence="2">Uncharacterized protein</fullName>
    </submittedName>
</protein>
<dbReference type="AlphaFoldDB" id="A0A9J6C666"/>
<reference evidence="2" key="1">
    <citation type="submission" date="2021-03" db="EMBL/GenBank/DDBJ databases">
        <title>Chromosome level genome of the anhydrobiotic midge Polypedilum vanderplanki.</title>
        <authorList>
            <person name="Yoshida Y."/>
            <person name="Kikawada T."/>
            <person name="Gusev O."/>
        </authorList>
    </citation>
    <scope>NUCLEOTIDE SEQUENCE</scope>
    <source>
        <strain evidence="2">NIAS01</strain>
        <tissue evidence="2">Whole body or cell culture</tissue>
    </source>
</reference>
<dbReference type="Proteomes" id="UP001107558">
    <property type="component" value="Chromosome 2"/>
</dbReference>
<evidence type="ECO:0000313" key="2">
    <source>
        <dbReference type="EMBL" id="KAG5677336.1"/>
    </source>
</evidence>
<name>A0A9J6C666_POLVA</name>
<comment type="caution">
    <text evidence="2">The sequence shown here is derived from an EMBL/GenBank/DDBJ whole genome shotgun (WGS) entry which is preliminary data.</text>
</comment>
<feature type="region of interest" description="Disordered" evidence="1">
    <location>
        <begin position="25"/>
        <end position="71"/>
    </location>
</feature>
<keyword evidence="3" id="KW-1185">Reference proteome</keyword>
<organism evidence="2 3">
    <name type="scientific">Polypedilum vanderplanki</name>
    <name type="common">Sleeping chironomid midge</name>
    <dbReference type="NCBI Taxonomy" id="319348"/>
    <lineage>
        <taxon>Eukaryota</taxon>
        <taxon>Metazoa</taxon>
        <taxon>Ecdysozoa</taxon>
        <taxon>Arthropoda</taxon>
        <taxon>Hexapoda</taxon>
        <taxon>Insecta</taxon>
        <taxon>Pterygota</taxon>
        <taxon>Neoptera</taxon>
        <taxon>Endopterygota</taxon>
        <taxon>Diptera</taxon>
        <taxon>Nematocera</taxon>
        <taxon>Chironomoidea</taxon>
        <taxon>Chironomidae</taxon>
        <taxon>Chironominae</taxon>
        <taxon>Polypedilum</taxon>
        <taxon>Polypedilum</taxon>
    </lineage>
</organism>
<proteinExistence type="predicted"/>
<evidence type="ECO:0000256" key="1">
    <source>
        <dbReference type="SAM" id="MobiDB-lite"/>
    </source>
</evidence>
<accession>A0A9J6C666</accession>
<evidence type="ECO:0000313" key="3">
    <source>
        <dbReference type="Proteomes" id="UP001107558"/>
    </source>
</evidence>
<gene>
    <name evidence="2" type="ORF">PVAND_007104</name>
</gene>
<dbReference type="EMBL" id="JADBJN010000002">
    <property type="protein sequence ID" value="KAG5677336.1"/>
    <property type="molecule type" value="Genomic_DNA"/>
</dbReference>
<sequence length="179" mass="20451">MATGGESEDIVMNEALSPFSAENRFETLSDNDDGSDFQLNDDERNRLNKRRRTTGKSLTSNHLEQQVTNQKPPPLIVLHSNIDKIKEQLLKLNITEYTLRLTSEGTRIFCSKLGEYKTLKENMISSKIPFFTHRLKDEQVTKFVLKGLHKMDTNEIKDAIQINNSKPATVQALKTKKSK</sequence>
<feature type="compositionally biased region" description="Polar residues" evidence="1">
    <location>
        <begin position="55"/>
        <end position="70"/>
    </location>
</feature>